<keyword evidence="2" id="KW-0067">ATP-binding</keyword>
<comment type="caution">
    <text evidence="6">The sequence shown here is derived from an EMBL/GenBank/DDBJ whole genome shotgun (WGS) entry which is preliminary data.</text>
</comment>
<dbReference type="Gene3D" id="1.10.10.60">
    <property type="entry name" value="Homeodomain-like"/>
    <property type="match status" value="1"/>
</dbReference>
<dbReference type="InterPro" id="IPR027417">
    <property type="entry name" value="P-loop_NTPase"/>
</dbReference>
<dbReference type="Gene3D" id="1.10.8.60">
    <property type="match status" value="1"/>
</dbReference>
<evidence type="ECO:0000256" key="1">
    <source>
        <dbReference type="ARBA" id="ARBA00022741"/>
    </source>
</evidence>
<dbReference type="PANTHER" id="PTHR32071">
    <property type="entry name" value="TRANSCRIPTIONAL REGULATORY PROTEIN"/>
    <property type="match status" value="1"/>
</dbReference>
<dbReference type="InterPro" id="IPR009057">
    <property type="entry name" value="Homeodomain-like_sf"/>
</dbReference>
<dbReference type="InterPro" id="IPR058031">
    <property type="entry name" value="AAA_lid_NorR"/>
</dbReference>
<dbReference type="InterPro" id="IPR025944">
    <property type="entry name" value="Sigma_54_int_dom_CS"/>
</dbReference>
<evidence type="ECO:0000256" key="2">
    <source>
        <dbReference type="ARBA" id="ARBA00022840"/>
    </source>
</evidence>
<accession>A0A645IMB1</accession>
<gene>
    <name evidence="6" type="primary">algB_3</name>
    <name evidence="6" type="ORF">SDC9_200127</name>
</gene>
<name>A0A645IMB1_9ZZZZ</name>
<dbReference type="Pfam" id="PF25601">
    <property type="entry name" value="AAA_lid_14"/>
    <property type="match status" value="1"/>
</dbReference>
<dbReference type="GO" id="GO:0006355">
    <property type="term" value="P:regulation of DNA-templated transcription"/>
    <property type="evidence" value="ECO:0007669"/>
    <property type="project" value="InterPro"/>
</dbReference>
<dbReference type="Pfam" id="PF02954">
    <property type="entry name" value="HTH_8"/>
    <property type="match status" value="1"/>
</dbReference>
<evidence type="ECO:0000256" key="3">
    <source>
        <dbReference type="ARBA" id="ARBA00023015"/>
    </source>
</evidence>
<sequence>MELPSLRERPGDLVAFAEHYLRHFAILCGRRVKSFTAPALAGIRAYSWPGNLRELRNSIERAVIMVKGDRIDLDDLPAELRSEPQAGANGSNTSLQVGSMVSMEQIEEAHLRSILERTSNLAEAAQVLGIDQATLYRKRKRIGLE</sequence>
<evidence type="ECO:0000256" key="4">
    <source>
        <dbReference type="ARBA" id="ARBA00023163"/>
    </source>
</evidence>
<dbReference type="AlphaFoldDB" id="A0A645IMB1"/>
<feature type="domain" description="Sigma-54 factor interaction" evidence="5">
    <location>
        <begin position="1"/>
        <end position="64"/>
    </location>
</feature>
<organism evidence="6">
    <name type="scientific">bioreactor metagenome</name>
    <dbReference type="NCBI Taxonomy" id="1076179"/>
    <lineage>
        <taxon>unclassified sequences</taxon>
        <taxon>metagenomes</taxon>
        <taxon>ecological metagenomes</taxon>
    </lineage>
</organism>
<dbReference type="SUPFAM" id="SSF46689">
    <property type="entry name" value="Homeodomain-like"/>
    <property type="match status" value="1"/>
</dbReference>
<keyword evidence="1" id="KW-0547">Nucleotide-binding</keyword>
<evidence type="ECO:0000259" key="5">
    <source>
        <dbReference type="PROSITE" id="PS50045"/>
    </source>
</evidence>
<dbReference type="EMBL" id="VSSQ01118604">
    <property type="protein sequence ID" value="MPN52465.1"/>
    <property type="molecule type" value="Genomic_DNA"/>
</dbReference>
<dbReference type="GO" id="GO:0043565">
    <property type="term" value="F:sequence-specific DNA binding"/>
    <property type="evidence" value="ECO:0007669"/>
    <property type="project" value="InterPro"/>
</dbReference>
<dbReference type="InterPro" id="IPR002197">
    <property type="entry name" value="HTH_Fis"/>
</dbReference>
<evidence type="ECO:0000313" key="6">
    <source>
        <dbReference type="EMBL" id="MPN52465.1"/>
    </source>
</evidence>
<reference evidence="6" key="1">
    <citation type="submission" date="2019-08" db="EMBL/GenBank/DDBJ databases">
        <authorList>
            <person name="Kucharzyk K."/>
            <person name="Murdoch R.W."/>
            <person name="Higgins S."/>
            <person name="Loffler F."/>
        </authorList>
    </citation>
    <scope>NUCLEOTIDE SEQUENCE</scope>
</reference>
<keyword evidence="3" id="KW-0805">Transcription regulation</keyword>
<proteinExistence type="predicted"/>
<dbReference type="GO" id="GO:0005524">
    <property type="term" value="F:ATP binding"/>
    <property type="evidence" value="ECO:0007669"/>
    <property type="project" value="UniProtKB-KW"/>
</dbReference>
<dbReference type="PANTHER" id="PTHR32071:SF57">
    <property type="entry name" value="C4-DICARBOXYLATE TRANSPORT TRANSCRIPTIONAL REGULATORY PROTEIN DCTD"/>
    <property type="match status" value="1"/>
</dbReference>
<dbReference type="InterPro" id="IPR002078">
    <property type="entry name" value="Sigma_54_int"/>
</dbReference>
<dbReference type="PROSITE" id="PS00688">
    <property type="entry name" value="SIGMA54_INTERACT_3"/>
    <property type="match status" value="1"/>
</dbReference>
<dbReference type="PROSITE" id="PS50045">
    <property type="entry name" value="SIGMA54_INTERACT_4"/>
    <property type="match status" value="1"/>
</dbReference>
<protein>
    <submittedName>
        <fullName evidence="6">Alginate biosynthesis transcriptional regulatory protein AlgB</fullName>
    </submittedName>
</protein>
<keyword evidence="4" id="KW-0804">Transcription</keyword>
<dbReference type="SUPFAM" id="SSF52540">
    <property type="entry name" value="P-loop containing nucleoside triphosphate hydrolases"/>
    <property type="match status" value="1"/>
</dbReference>